<accession>A8F3B5</accession>
<gene>
    <name evidence="1" type="ordered locus">Tlet_0077</name>
</gene>
<dbReference type="STRING" id="416591.Tlet_0077"/>
<dbReference type="RefSeq" id="WP_012002130.1">
    <property type="nucleotide sequence ID" value="NC_009828.1"/>
</dbReference>
<reference evidence="1 2" key="1">
    <citation type="submission" date="2007-08" db="EMBL/GenBank/DDBJ databases">
        <title>Complete sequence of Thermotoga lettingae TMO.</title>
        <authorList>
            <consortium name="US DOE Joint Genome Institute"/>
            <person name="Copeland A."/>
            <person name="Lucas S."/>
            <person name="Lapidus A."/>
            <person name="Barry K."/>
            <person name="Glavina del Rio T."/>
            <person name="Dalin E."/>
            <person name="Tice H."/>
            <person name="Pitluck S."/>
            <person name="Foster B."/>
            <person name="Bruce D."/>
            <person name="Schmutz J."/>
            <person name="Larimer F."/>
            <person name="Land M."/>
            <person name="Hauser L."/>
            <person name="Kyrpides N."/>
            <person name="Mikhailova N."/>
            <person name="Nelson K."/>
            <person name="Gogarten J.P."/>
            <person name="Noll K."/>
            <person name="Richardson P."/>
        </authorList>
    </citation>
    <scope>NUCLEOTIDE SEQUENCE [LARGE SCALE GENOMIC DNA]</scope>
    <source>
        <strain evidence="2">ATCC BAA-301 / DSM 14385 / NBRC 107922 / TMO</strain>
    </source>
</reference>
<reference evidence="1 2" key="2">
    <citation type="journal article" date="2009" name="Proc. Natl. Acad. Sci. U.S.A.">
        <title>On the chimeric nature, thermophilic origin, and phylogenetic placement of the Thermotogales.</title>
        <authorList>
            <person name="Zhaxybayeva O."/>
            <person name="Swithers K.S."/>
            <person name="Lapierre P."/>
            <person name="Fournier G.P."/>
            <person name="Bickhart D.M."/>
            <person name="DeBoy R.T."/>
            <person name="Nelson K.E."/>
            <person name="Nesbo C.L."/>
            <person name="Doolittle W.F."/>
            <person name="Gogarten J.P."/>
            <person name="Noll K.M."/>
        </authorList>
    </citation>
    <scope>NUCLEOTIDE SEQUENCE [LARGE SCALE GENOMIC DNA]</scope>
    <source>
        <strain evidence="2">ATCC BAA-301 / DSM 14385 / NBRC 107922 / TMO</strain>
    </source>
</reference>
<dbReference type="EMBL" id="CP000812">
    <property type="protein sequence ID" value="ABV32649.1"/>
    <property type="molecule type" value="Genomic_DNA"/>
</dbReference>
<dbReference type="AlphaFoldDB" id="A8F3B5"/>
<dbReference type="Proteomes" id="UP000002016">
    <property type="component" value="Chromosome"/>
</dbReference>
<dbReference type="HOGENOM" id="CLU_077081_0_0_0"/>
<evidence type="ECO:0000313" key="2">
    <source>
        <dbReference type="Proteomes" id="UP000002016"/>
    </source>
</evidence>
<name>A8F3B5_PSELT</name>
<dbReference type="Pfam" id="PF06675">
    <property type="entry name" value="DUF1177"/>
    <property type="match status" value="1"/>
</dbReference>
<evidence type="ECO:0000313" key="1">
    <source>
        <dbReference type="EMBL" id="ABV32649.1"/>
    </source>
</evidence>
<evidence type="ECO:0008006" key="3">
    <source>
        <dbReference type="Google" id="ProtNLM"/>
    </source>
</evidence>
<proteinExistence type="predicted"/>
<protein>
    <recommendedName>
        <fullName evidence="3">DUF1177 domain-containing protein</fullName>
    </recommendedName>
</protein>
<dbReference type="InterPro" id="IPR009561">
    <property type="entry name" value="DUF1177"/>
</dbReference>
<dbReference type="eggNOG" id="ENOG502Z800">
    <property type="taxonomic scope" value="Bacteria"/>
</dbReference>
<keyword evidence="2" id="KW-1185">Reference proteome</keyword>
<dbReference type="KEGG" id="tle:Tlet_0077"/>
<dbReference type="OrthoDB" id="9782903at2"/>
<organism evidence="1 2">
    <name type="scientific">Pseudothermotoga lettingae (strain ATCC BAA-301 / DSM 14385 / NBRC 107922 / TMO)</name>
    <name type="common">Thermotoga lettingae</name>
    <dbReference type="NCBI Taxonomy" id="416591"/>
    <lineage>
        <taxon>Bacteria</taxon>
        <taxon>Thermotogati</taxon>
        <taxon>Thermotogota</taxon>
        <taxon>Thermotogae</taxon>
        <taxon>Thermotogales</taxon>
        <taxon>Thermotogaceae</taxon>
        <taxon>Pseudothermotoga</taxon>
    </lineage>
</organism>
<sequence length="309" mass="33533">MLSQVETITELLDSPYVDGKKVCELFENYQGVKAEYETITTSRGKTDIVRITIEGQQNDAPVLGIIGQLGGVGARPEMIGLVSDADGAIAALASALKLAQMKQKGENLAGTVFVATHICPHAPTIQHKPVPFMDSPVGVRQALKLMIRRKLDAILSIDTTKGNRIAKKKGFAISPTVLKGYILKVSDNLLDIYERVTGKEPFVLPITFQDITPYGNGVYHINSIMQPCTVAIDVPVVGVAITTQVPVAGCATGASSEVDIEQAARFCVEVAKYFGRGEVRFYDKDEFKKIESLYGNLTFLVYAGEECDE</sequence>